<dbReference type="EMBL" id="UINC01085516">
    <property type="protein sequence ID" value="SVC33145.1"/>
    <property type="molecule type" value="Genomic_DNA"/>
</dbReference>
<dbReference type="InterPro" id="IPR002629">
    <property type="entry name" value="Met_Synth_C/arc"/>
</dbReference>
<sequence>VEASIDRFLTTHAGSLPRSDELVSLQVSQYRGDSIETDELERAVEASTRFVIAQQAASGIDIGNNGEQARESFFTYVQHRMSGFAGESQRPPMQDMVRYPSWIRLKFPGYQSGVSLVQAPQAQGEVSYINRAPLVKELSDFAAVLDEEGNPFVETFVTVPSPGIIAAATEDKHYGDLDAYIDALAAALKVEYEAIHQAGHVLQLDCPDLAMERHTYFADADDATFIRFIDKVISAMDAALSDVPKDRVRMHVCWGNYNGPHDVDVPLSTILPSLIQANVGALMLSMANPRHAHEYKLLTPENLPDDLLVIVGLIDTTSNYVEHPEVVADRISAVVDT</sequence>
<dbReference type="Gene3D" id="3.20.20.210">
    <property type="match status" value="1"/>
</dbReference>
<accession>A0A382LBA0</accession>
<dbReference type="GO" id="GO:0003871">
    <property type="term" value="F:5-methyltetrahydropteroyltriglutamate-homocysteine S-methyltransferase activity"/>
    <property type="evidence" value="ECO:0007669"/>
    <property type="project" value="InterPro"/>
</dbReference>
<gene>
    <name evidence="2" type="ORF">METZ01_LOCUS285999</name>
</gene>
<dbReference type="PANTHER" id="PTHR43844">
    <property type="entry name" value="METHIONINE SYNTHASE"/>
    <property type="match status" value="1"/>
</dbReference>
<dbReference type="GO" id="GO:0009086">
    <property type="term" value="P:methionine biosynthetic process"/>
    <property type="evidence" value="ECO:0007669"/>
    <property type="project" value="InterPro"/>
</dbReference>
<evidence type="ECO:0000259" key="1">
    <source>
        <dbReference type="Pfam" id="PF01717"/>
    </source>
</evidence>
<dbReference type="Pfam" id="PF01717">
    <property type="entry name" value="Meth_synt_2"/>
    <property type="match status" value="1"/>
</dbReference>
<name>A0A382LBA0_9ZZZZ</name>
<feature type="non-terminal residue" evidence="2">
    <location>
        <position position="1"/>
    </location>
</feature>
<feature type="domain" description="Cobalamin-independent methionine synthase MetE C-terminal/archaeal" evidence="1">
    <location>
        <begin position="8"/>
        <end position="336"/>
    </location>
</feature>
<dbReference type="InterPro" id="IPR038071">
    <property type="entry name" value="UROD/MetE-like_sf"/>
</dbReference>
<dbReference type="PANTHER" id="PTHR43844:SF2">
    <property type="entry name" value="SYNTHASE, VITAMIN-B12 INDEPENDENT, PUTATIVE (AFU_ORTHOLOGUE AFUA_3G12060)-RELATED"/>
    <property type="match status" value="1"/>
</dbReference>
<proteinExistence type="predicted"/>
<dbReference type="GO" id="GO:0008270">
    <property type="term" value="F:zinc ion binding"/>
    <property type="evidence" value="ECO:0007669"/>
    <property type="project" value="InterPro"/>
</dbReference>
<reference evidence="2" key="1">
    <citation type="submission" date="2018-05" db="EMBL/GenBank/DDBJ databases">
        <authorList>
            <person name="Lanie J.A."/>
            <person name="Ng W.-L."/>
            <person name="Kazmierczak K.M."/>
            <person name="Andrzejewski T.M."/>
            <person name="Davidsen T.M."/>
            <person name="Wayne K.J."/>
            <person name="Tettelin H."/>
            <person name="Glass J.I."/>
            <person name="Rusch D."/>
            <person name="Podicherti R."/>
            <person name="Tsui H.-C.T."/>
            <person name="Winkler M.E."/>
        </authorList>
    </citation>
    <scope>NUCLEOTIDE SEQUENCE</scope>
</reference>
<evidence type="ECO:0000313" key="2">
    <source>
        <dbReference type="EMBL" id="SVC33145.1"/>
    </source>
</evidence>
<feature type="non-terminal residue" evidence="2">
    <location>
        <position position="337"/>
    </location>
</feature>
<dbReference type="SUPFAM" id="SSF51726">
    <property type="entry name" value="UROD/MetE-like"/>
    <property type="match status" value="1"/>
</dbReference>
<organism evidence="2">
    <name type="scientific">marine metagenome</name>
    <dbReference type="NCBI Taxonomy" id="408172"/>
    <lineage>
        <taxon>unclassified sequences</taxon>
        <taxon>metagenomes</taxon>
        <taxon>ecological metagenomes</taxon>
    </lineage>
</organism>
<dbReference type="AlphaFoldDB" id="A0A382LBA0"/>
<protein>
    <recommendedName>
        <fullName evidence="1">Cobalamin-independent methionine synthase MetE C-terminal/archaeal domain-containing protein</fullName>
    </recommendedName>
</protein>